<proteinExistence type="predicted"/>
<gene>
    <name evidence="2" type="primary">coaB</name>
    <name evidence="2" type="ORF">ACFO3L_00705</name>
</gene>
<keyword evidence="2" id="KW-0436">Ligase</keyword>
<keyword evidence="3" id="KW-1185">Reference proteome</keyword>
<dbReference type="RefSeq" id="WP_379962879.1">
    <property type="nucleotide sequence ID" value="NZ_JBHSGT010000007.1"/>
</dbReference>
<dbReference type="EC" id="6.3.2.5" evidence="2"/>
<feature type="domain" description="DNA/pantothenate metabolism flavoprotein C-terminal" evidence="1">
    <location>
        <begin position="2"/>
        <end position="102"/>
    </location>
</feature>
<dbReference type="Pfam" id="PF04127">
    <property type="entry name" value="DFP"/>
    <property type="match status" value="2"/>
</dbReference>
<evidence type="ECO:0000313" key="3">
    <source>
        <dbReference type="Proteomes" id="UP001596026"/>
    </source>
</evidence>
<dbReference type="EMBL" id="JBHSGT010000007">
    <property type="protein sequence ID" value="MFC4709167.1"/>
    <property type="molecule type" value="Genomic_DNA"/>
</dbReference>
<dbReference type="NCBIfam" id="TIGR02114">
    <property type="entry name" value="coaB_strep"/>
    <property type="match status" value="1"/>
</dbReference>
<dbReference type="InterPro" id="IPR011848">
    <property type="entry name" value="CoaB_strep"/>
</dbReference>
<dbReference type="SUPFAM" id="SSF102645">
    <property type="entry name" value="CoaB-like"/>
    <property type="match status" value="1"/>
</dbReference>
<dbReference type="Gene3D" id="3.40.50.10300">
    <property type="entry name" value="CoaB-like"/>
    <property type="match status" value="1"/>
</dbReference>
<sequence length="251" mass="27546">MKKILITAGGTSEKIDQVRSITNHSTGKLGCVIANQALSQGIHVDYISTANAIKPEKHFGLVTYLIEDTLDLKNQLTDLLNTNTYDAVIHSMAVSDFTPANSYSIEAFTEQLNQLITQSDAPLTIEQVSQLAEKAQQNTESKISSKTDYLFLTLKKNPKVIQLIKQIQPDTLLVSFKLLVDVSKEELFKVATESMMKNHGDFVLANDLMSIKGDQHLGHLLDKDGQLIGKASTKPAIASLILANLTKEGVH</sequence>
<dbReference type="Proteomes" id="UP001596026">
    <property type="component" value="Unassembled WGS sequence"/>
</dbReference>
<dbReference type="InterPro" id="IPR035929">
    <property type="entry name" value="CoaB-like_sf"/>
</dbReference>
<reference evidence="3" key="1">
    <citation type="journal article" date="2019" name="Int. J. Syst. Evol. Microbiol.">
        <title>The Global Catalogue of Microorganisms (GCM) 10K type strain sequencing project: providing services to taxonomists for standard genome sequencing and annotation.</title>
        <authorList>
            <consortium name="The Broad Institute Genomics Platform"/>
            <consortium name="The Broad Institute Genome Sequencing Center for Infectious Disease"/>
            <person name="Wu L."/>
            <person name="Ma J."/>
        </authorList>
    </citation>
    <scope>NUCLEOTIDE SEQUENCE [LARGE SCALE GENOMIC DNA]</scope>
    <source>
        <strain evidence="3">CGMCC 1.19061</strain>
    </source>
</reference>
<accession>A0ABV9M069</accession>
<organism evidence="2 3">
    <name type="scientific">Enterococcus eurekensis</name>
    <dbReference type="NCBI Taxonomy" id="1159753"/>
    <lineage>
        <taxon>Bacteria</taxon>
        <taxon>Bacillati</taxon>
        <taxon>Bacillota</taxon>
        <taxon>Bacilli</taxon>
        <taxon>Lactobacillales</taxon>
        <taxon>Enterococcaceae</taxon>
        <taxon>Enterococcus</taxon>
    </lineage>
</organism>
<dbReference type="GO" id="GO:0004632">
    <property type="term" value="F:phosphopantothenate--cysteine ligase activity"/>
    <property type="evidence" value="ECO:0007669"/>
    <property type="project" value="UniProtKB-EC"/>
</dbReference>
<evidence type="ECO:0000259" key="1">
    <source>
        <dbReference type="Pfam" id="PF04127"/>
    </source>
</evidence>
<evidence type="ECO:0000313" key="2">
    <source>
        <dbReference type="EMBL" id="MFC4709167.1"/>
    </source>
</evidence>
<name>A0ABV9M069_9ENTE</name>
<comment type="caution">
    <text evidence="2">The sequence shown here is derived from an EMBL/GenBank/DDBJ whole genome shotgun (WGS) entry which is preliminary data.</text>
</comment>
<dbReference type="InterPro" id="IPR007085">
    <property type="entry name" value="DNA/pantothenate-metab_flavo_C"/>
</dbReference>
<protein>
    <submittedName>
        <fullName evidence="2">Phosphopantothenate--cysteine ligase</fullName>
        <ecNumber evidence="2">6.3.2.5</ecNumber>
    </submittedName>
</protein>
<feature type="domain" description="DNA/pantothenate metabolism flavoprotein C-terminal" evidence="1">
    <location>
        <begin position="135"/>
        <end position="246"/>
    </location>
</feature>